<comment type="caution">
    <text evidence="2">The sequence shown here is derived from an EMBL/GenBank/DDBJ whole genome shotgun (WGS) entry which is preliminary data.</text>
</comment>
<dbReference type="SUPFAM" id="SSF48264">
    <property type="entry name" value="Cytochrome P450"/>
    <property type="match status" value="1"/>
</dbReference>
<dbReference type="GO" id="GO:0004497">
    <property type="term" value="F:monooxygenase activity"/>
    <property type="evidence" value="ECO:0007669"/>
    <property type="project" value="InterPro"/>
</dbReference>
<dbReference type="EMBL" id="PQXO01000630">
    <property type="protein sequence ID" value="TGO83527.1"/>
    <property type="molecule type" value="Genomic_DNA"/>
</dbReference>
<dbReference type="STRING" id="87229.A0A4Z1KBQ2"/>
<organism evidence="2 3">
    <name type="scientific">Botrytis porri</name>
    <dbReference type="NCBI Taxonomy" id="87229"/>
    <lineage>
        <taxon>Eukaryota</taxon>
        <taxon>Fungi</taxon>
        <taxon>Dikarya</taxon>
        <taxon>Ascomycota</taxon>
        <taxon>Pezizomycotina</taxon>
        <taxon>Leotiomycetes</taxon>
        <taxon>Helotiales</taxon>
        <taxon>Sclerotiniaceae</taxon>
        <taxon>Botrytis</taxon>
    </lineage>
</organism>
<sequence length="187" mass="20382">MLLFTAGADTTGTIVGAMMAYLLSNSTVYTKMVAEIDAAIDNGVLSTPVPAAAEVSKNCLYYVACVKESLHLCPSAPNIFPHLVQADHAPLVINGKTISVGTKVTSTTYMANRDPVVYGKDADEFRPERWLENNGEAGKVFDKYLATFGYSIRSCLVFPSIQSTTVPLKQRNSIPKTYFGWRYVLLG</sequence>
<dbReference type="Gene3D" id="1.10.630.10">
    <property type="entry name" value="Cytochrome P450"/>
    <property type="match status" value="1"/>
</dbReference>
<evidence type="ECO:0008006" key="4">
    <source>
        <dbReference type="Google" id="ProtNLM"/>
    </source>
</evidence>
<proteinExistence type="predicted"/>
<protein>
    <recommendedName>
        <fullName evidence="4">Cytochrome P450</fullName>
    </recommendedName>
</protein>
<keyword evidence="1" id="KW-0843">Virulence</keyword>
<dbReference type="GO" id="GO:0016705">
    <property type="term" value="F:oxidoreductase activity, acting on paired donors, with incorporation or reduction of molecular oxygen"/>
    <property type="evidence" value="ECO:0007669"/>
    <property type="project" value="InterPro"/>
</dbReference>
<dbReference type="PANTHER" id="PTHR24305">
    <property type="entry name" value="CYTOCHROME P450"/>
    <property type="match status" value="1"/>
</dbReference>
<reference evidence="2 3" key="1">
    <citation type="submission" date="2017-12" db="EMBL/GenBank/DDBJ databases">
        <title>Comparative genomics of Botrytis spp.</title>
        <authorList>
            <person name="Valero-Jimenez C.A."/>
            <person name="Tapia P."/>
            <person name="Veloso J."/>
            <person name="Silva-Moreno E."/>
            <person name="Staats M."/>
            <person name="Valdes J.H."/>
            <person name="Van Kan J.A.L."/>
        </authorList>
    </citation>
    <scope>NUCLEOTIDE SEQUENCE [LARGE SCALE GENOMIC DNA]</scope>
    <source>
        <strain evidence="2 3">MUCL3349</strain>
    </source>
</reference>
<gene>
    <name evidence="2" type="ORF">BPOR_0631g00020</name>
</gene>
<dbReference type="GO" id="GO:0005506">
    <property type="term" value="F:iron ion binding"/>
    <property type="evidence" value="ECO:0007669"/>
    <property type="project" value="InterPro"/>
</dbReference>
<evidence type="ECO:0000256" key="1">
    <source>
        <dbReference type="ARBA" id="ARBA00023026"/>
    </source>
</evidence>
<keyword evidence="3" id="KW-1185">Reference proteome</keyword>
<dbReference type="InterPro" id="IPR050121">
    <property type="entry name" value="Cytochrome_P450_monoxygenase"/>
</dbReference>
<dbReference type="PANTHER" id="PTHR24305:SF85">
    <property type="entry name" value="P450, PUTATIVE (EUROFUNG)-RELATED"/>
    <property type="match status" value="1"/>
</dbReference>
<accession>A0A4Z1KBQ2</accession>
<dbReference type="InterPro" id="IPR036396">
    <property type="entry name" value="Cyt_P450_sf"/>
</dbReference>
<dbReference type="InterPro" id="IPR001128">
    <property type="entry name" value="Cyt_P450"/>
</dbReference>
<dbReference type="AlphaFoldDB" id="A0A4Z1KBQ2"/>
<dbReference type="GO" id="GO:0020037">
    <property type="term" value="F:heme binding"/>
    <property type="evidence" value="ECO:0007669"/>
    <property type="project" value="InterPro"/>
</dbReference>
<name>A0A4Z1KBQ2_9HELO</name>
<evidence type="ECO:0000313" key="2">
    <source>
        <dbReference type="EMBL" id="TGO83527.1"/>
    </source>
</evidence>
<dbReference type="Proteomes" id="UP000297280">
    <property type="component" value="Unassembled WGS sequence"/>
</dbReference>
<evidence type="ECO:0000313" key="3">
    <source>
        <dbReference type="Proteomes" id="UP000297280"/>
    </source>
</evidence>
<dbReference type="Pfam" id="PF00067">
    <property type="entry name" value="p450"/>
    <property type="match status" value="1"/>
</dbReference>